<keyword evidence="7" id="KW-1185">Reference proteome</keyword>
<feature type="compositionally biased region" description="Polar residues" evidence="4">
    <location>
        <begin position="1"/>
        <end position="20"/>
    </location>
</feature>
<dbReference type="STRING" id="307972.A0A2G8L2S1"/>
<protein>
    <submittedName>
        <fullName evidence="6">Putative CUGBP Elav-like family member 2-like</fullName>
    </submittedName>
</protein>
<dbReference type="Gene3D" id="3.30.70.330">
    <property type="match status" value="2"/>
</dbReference>
<evidence type="ECO:0000256" key="3">
    <source>
        <dbReference type="PROSITE-ProRule" id="PRU00176"/>
    </source>
</evidence>
<reference evidence="6 7" key="1">
    <citation type="journal article" date="2017" name="PLoS Biol.">
        <title>The sea cucumber genome provides insights into morphological evolution and visceral regeneration.</title>
        <authorList>
            <person name="Zhang X."/>
            <person name="Sun L."/>
            <person name="Yuan J."/>
            <person name="Sun Y."/>
            <person name="Gao Y."/>
            <person name="Zhang L."/>
            <person name="Li S."/>
            <person name="Dai H."/>
            <person name="Hamel J.F."/>
            <person name="Liu C."/>
            <person name="Yu Y."/>
            <person name="Liu S."/>
            <person name="Lin W."/>
            <person name="Guo K."/>
            <person name="Jin S."/>
            <person name="Xu P."/>
            <person name="Storey K.B."/>
            <person name="Huan P."/>
            <person name="Zhang T."/>
            <person name="Zhou Y."/>
            <person name="Zhang J."/>
            <person name="Lin C."/>
            <person name="Li X."/>
            <person name="Xing L."/>
            <person name="Huo D."/>
            <person name="Sun M."/>
            <person name="Wang L."/>
            <person name="Mercier A."/>
            <person name="Li F."/>
            <person name="Yang H."/>
            <person name="Xiang J."/>
        </authorList>
    </citation>
    <scope>NUCLEOTIDE SEQUENCE [LARGE SCALE GENOMIC DNA]</scope>
    <source>
        <strain evidence="6">Shaxun</strain>
        <tissue evidence="6">Muscle</tissue>
    </source>
</reference>
<feature type="domain" description="RRM" evidence="5">
    <location>
        <begin position="120"/>
        <end position="200"/>
    </location>
</feature>
<name>A0A2G8L2S1_STIJA</name>
<comment type="caution">
    <text evidence="6">The sequence shown here is derived from an EMBL/GenBank/DDBJ whole genome shotgun (WGS) entry which is preliminary data.</text>
</comment>
<evidence type="ECO:0000313" key="7">
    <source>
        <dbReference type="Proteomes" id="UP000230750"/>
    </source>
</evidence>
<dbReference type="FunFam" id="3.30.70.330:FF:000013">
    <property type="entry name" value="CUGBP Elav-like family member 1 isoform 2"/>
    <property type="match status" value="1"/>
</dbReference>
<dbReference type="InterPro" id="IPR035979">
    <property type="entry name" value="RBD_domain_sf"/>
</dbReference>
<dbReference type="EMBL" id="MRZV01000245">
    <property type="protein sequence ID" value="PIK54548.1"/>
    <property type="molecule type" value="Genomic_DNA"/>
</dbReference>
<accession>A0A2G8L2S1</accession>
<keyword evidence="1" id="KW-0677">Repeat</keyword>
<evidence type="ECO:0000256" key="1">
    <source>
        <dbReference type="ARBA" id="ARBA00022737"/>
    </source>
</evidence>
<gene>
    <name evidence="6" type="ORF">BSL78_08566</name>
</gene>
<proteinExistence type="predicted"/>
<dbReference type="Proteomes" id="UP000230750">
    <property type="component" value="Unassembled WGS sequence"/>
</dbReference>
<evidence type="ECO:0000313" key="6">
    <source>
        <dbReference type="EMBL" id="PIK54548.1"/>
    </source>
</evidence>
<feature type="region of interest" description="Disordered" evidence="4">
    <location>
        <begin position="1"/>
        <end position="32"/>
    </location>
</feature>
<dbReference type="InterPro" id="IPR012677">
    <property type="entry name" value="Nucleotide-bd_a/b_plait_sf"/>
</dbReference>
<evidence type="ECO:0000256" key="2">
    <source>
        <dbReference type="ARBA" id="ARBA00022884"/>
    </source>
</evidence>
<evidence type="ECO:0000256" key="4">
    <source>
        <dbReference type="SAM" id="MobiDB-lite"/>
    </source>
</evidence>
<evidence type="ECO:0000259" key="5">
    <source>
        <dbReference type="PROSITE" id="PS50102"/>
    </source>
</evidence>
<dbReference type="PANTHER" id="PTHR24012">
    <property type="entry name" value="RNA BINDING PROTEIN"/>
    <property type="match status" value="1"/>
</dbReference>
<dbReference type="FunFam" id="3.30.70.330:FF:000322">
    <property type="entry name" value="CUGBP Elav-like family member 2"/>
    <property type="match status" value="1"/>
</dbReference>
<dbReference type="AlphaFoldDB" id="A0A2G8L2S1"/>
<dbReference type="SMART" id="SM00360">
    <property type="entry name" value="RRM"/>
    <property type="match status" value="2"/>
</dbReference>
<organism evidence="6 7">
    <name type="scientific">Stichopus japonicus</name>
    <name type="common">Sea cucumber</name>
    <dbReference type="NCBI Taxonomy" id="307972"/>
    <lineage>
        <taxon>Eukaryota</taxon>
        <taxon>Metazoa</taxon>
        <taxon>Echinodermata</taxon>
        <taxon>Eleutherozoa</taxon>
        <taxon>Echinozoa</taxon>
        <taxon>Holothuroidea</taxon>
        <taxon>Aspidochirotacea</taxon>
        <taxon>Aspidochirotida</taxon>
        <taxon>Stichopodidae</taxon>
        <taxon>Apostichopus</taxon>
    </lineage>
</organism>
<sequence length="276" mass="31631">MNGPSMNQQTISPPNLNSSMEMKPHGPLPDPDSVKMFVGQIPKTMTEEQLRPMFEEFGPVYHLNVLRKNNEHAGCCFVTYYQGKDAESAKDKLHNNKQLPGMKHKIQMKPADHEKNAEERKLFVGMLNKKFSEDDVRVMFAAYGTIESCTVLRDSDNNSKGCAFVQFTHKFMAQNAIKELHQSTIMEGCSSKLVVKIADTIREKEQKRQTQIHQQLFQQFVNTLGPQYMAHDQQQGAYWGHTVEQRPFDSQTLLQMMQQVGGPVPRRPEEEAEQEE</sequence>
<dbReference type="Pfam" id="PF00076">
    <property type="entry name" value="RRM_1"/>
    <property type="match status" value="2"/>
</dbReference>
<dbReference type="OrthoDB" id="410044at2759"/>
<dbReference type="GO" id="GO:0003723">
    <property type="term" value="F:RNA binding"/>
    <property type="evidence" value="ECO:0007669"/>
    <property type="project" value="UniProtKB-UniRule"/>
</dbReference>
<dbReference type="PROSITE" id="PS50102">
    <property type="entry name" value="RRM"/>
    <property type="match status" value="2"/>
</dbReference>
<keyword evidence="2 3" id="KW-0694">RNA-binding</keyword>
<dbReference type="SUPFAM" id="SSF54928">
    <property type="entry name" value="RNA-binding domain, RBD"/>
    <property type="match status" value="2"/>
</dbReference>
<dbReference type="InterPro" id="IPR000504">
    <property type="entry name" value="RRM_dom"/>
</dbReference>
<feature type="domain" description="RRM" evidence="5">
    <location>
        <begin position="34"/>
        <end position="113"/>
    </location>
</feature>